<feature type="compositionally biased region" description="Basic residues" evidence="11">
    <location>
        <begin position="585"/>
        <end position="604"/>
    </location>
</feature>
<dbReference type="KEGG" id="apln:108744730"/>
<dbReference type="CDD" id="cd00054">
    <property type="entry name" value="EGF_CA"/>
    <property type="match status" value="1"/>
</dbReference>
<keyword evidence="15" id="KW-1185">Reference proteome</keyword>
<dbReference type="FunCoup" id="A0A7F5R3V5">
    <property type="interactions" value="103"/>
</dbReference>
<name>A0A7F5R3V5_AGRPL</name>
<dbReference type="AlphaFoldDB" id="A0A7F5R3V5"/>
<dbReference type="Proteomes" id="UP000192223">
    <property type="component" value="Unplaced"/>
</dbReference>
<feature type="transmembrane region" description="Helical" evidence="12">
    <location>
        <begin position="316"/>
        <end position="343"/>
    </location>
</feature>
<dbReference type="InterPro" id="IPR043458">
    <property type="entry name" value="GPR158/179"/>
</dbReference>
<feature type="transmembrane region" description="Helical" evidence="12">
    <location>
        <begin position="258"/>
        <end position="278"/>
    </location>
</feature>
<dbReference type="GO" id="GO:0005886">
    <property type="term" value="C:plasma membrane"/>
    <property type="evidence" value="ECO:0007669"/>
    <property type="project" value="UniProtKB-SubCell"/>
</dbReference>
<evidence type="ECO:0000259" key="14">
    <source>
        <dbReference type="PROSITE" id="PS50259"/>
    </source>
</evidence>
<sequence>MKTATLFLSFLLTALASNNTSLLRKDHETCIAKILSKPFPAHNLPINITKEAENVLEEIKRGYNFSYISSRLLTTMDIFVGVILTSTNRRPIYALLKNGRVKQVMNRAREVEAFWMVYNSISSGWSPPFRDCEFFGRRWFHAYVSKTSDSGTAFFIPLRINHCDKRFSELLGTTHKCDSTTKCIPIYETEDRIGGYRCVCRSGYFYQAANHTWPGFLKEELEDDILGPFRCLPCPSHCGLCETPGICMTKRDPNLRTALLGLQAACMGITIILGFIVFRQRKSKAIASGMWTVLETILLGIFLLYSTVVIDYFNPSILQCILLSWARELGFIICYGAIVLKLYRHLIEFRTRKAHRWVVKDTDLLKYLLIMVLAVFVYMAAYVAISLNFHYENFDLLYKGVISDNMNYVACKPLWWDYVTEIGELSILVFGIHLSHACRNAKTQFNERKYLTAAVSIEFTFSSIYYILRILILSELHPDMVLIINFLRSQFTATPTMLLVFIPKFWYQQKQIRSLGQEYSCRIPVDAFKDINAHGSLTGNSSDVEIGEISISDMNPDDIRAELKRLYTQLEIYKNKTIRMDNPHISKRRGGRKAPHRKFSLQKKGSREKVSISNDVPIFP</sequence>
<accession>A0A7F5R3V5</accession>
<gene>
    <name evidence="16" type="primary">LOC108744730</name>
</gene>
<evidence type="ECO:0000256" key="13">
    <source>
        <dbReference type="SAM" id="SignalP"/>
    </source>
</evidence>
<evidence type="ECO:0000256" key="6">
    <source>
        <dbReference type="ARBA" id="ARBA00023040"/>
    </source>
</evidence>
<keyword evidence="8 16" id="KW-0675">Receptor</keyword>
<dbReference type="Pfam" id="PF00003">
    <property type="entry name" value="7tm_3"/>
    <property type="match status" value="1"/>
</dbReference>
<feature type="transmembrane region" description="Helical" evidence="12">
    <location>
        <begin position="450"/>
        <end position="468"/>
    </location>
</feature>
<evidence type="ECO:0000256" key="7">
    <source>
        <dbReference type="ARBA" id="ARBA00023136"/>
    </source>
</evidence>
<dbReference type="InterPro" id="IPR017978">
    <property type="entry name" value="GPCR_3_C"/>
</dbReference>
<dbReference type="RefSeq" id="XP_025830048.1">
    <property type="nucleotide sequence ID" value="XM_025974263.1"/>
</dbReference>
<dbReference type="CDD" id="cd15293">
    <property type="entry name" value="7tmC_GPR158-like"/>
    <property type="match status" value="1"/>
</dbReference>
<evidence type="ECO:0000256" key="2">
    <source>
        <dbReference type="ARBA" id="ARBA00007242"/>
    </source>
</evidence>
<comment type="subcellular location">
    <subcellularLocation>
        <location evidence="1">Cell membrane</location>
        <topology evidence="1">Multi-pass membrane protein</topology>
    </subcellularLocation>
</comment>
<keyword evidence="6" id="KW-0297">G-protein coupled receptor</keyword>
<evidence type="ECO:0000256" key="11">
    <source>
        <dbReference type="SAM" id="MobiDB-lite"/>
    </source>
</evidence>
<evidence type="ECO:0000256" key="4">
    <source>
        <dbReference type="ARBA" id="ARBA00022692"/>
    </source>
</evidence>
<dbReference type="InParanoid" id="A0A7F5R3V5"/>
<dbReference type="PANTHER" id="PTHR32546:SF26">
    <property type="entry name" value="SMOG, ISOFORM D"/>
    <property type="match status" value="1"/>
</dbReference>
<keyword evidence="7 12" id="KW-0472">Membrane</keyword>
<comment type="similarity">
    <text evidence="2">Belongs to the G-protein coupled receptor 3 family.</text>
</comment>
<feature type="transmembrane region" description="Helical" evidence="12">
    <location>
        <begin position="415"/>
        <end position="438"/>
    </location>
</feature>
<dbReference type="PANTHER" id="PTHR32546">
    <property type="entry name" value="G-PROTEIN COUPLED RECEPTOR 158-RELATED"/>
    <property type="match status" value="1"/>
</dbReference>
<protein>
    <submittedName>
        <fullName evidence="16">Probable G-protein coupled receptor 158</fullName>
    </submittedName>
</protein>
<dbReference type="PROSITE" id="PS50259">
    <property type="entry name" value="G_PROTEIN_RECEP_F3_4"/>
    <property type="match status" value="1"/>
</dbReference>
<keyword evidence="13" id="KW-0732">Signal</keyword>
<keyword evidence="10" id="KW-0807">Transducer</keyword>
<proteinExistence type="inferred from homology"/>
<reference evidence="16" key="1">
    <citation type="submission" date="2025-08" db="UniProtKB">
        <authorList>
            <consortium name="RefSeq"/>
        </authorList>
    </citation>
    <scope>IDENTIFICATION</scope>
    <source>
        <tissue evidence="16">Entire body</tissue>
    </source>
</reference>
<dbReference type="GO" id="GO:0004930">
    <property type="term" value="F:G protein-coupled receptor activity"/>
    <property type="evidence" value="ECO:0007669"/>
    <property type="project" value="UniProtKB-KW"/>
</dbReference>
<feature type="chain" id="PRO_5028976297" evidence="13">
    <location>
        <begin position="17"/>
        <end position="620"/>
    </location>
</feature>
<keyword evidence="3" id="KW-1003">Cell membrane</keyword>
<evidence type="ECO:0000313" key="15">
    <source>
        <dbReference type="Proteomes" id="UP000192223"/>
    </source>
</evidence>
<keyword evidence="9" id="KW-0325">Glycoprotein</keyword>
<keyword evidence="5 12" id="KW-1133">Transmembrane helix</keyword>
<evidence type="ECO:0000256" key="1">
    <source>
        <dbReference type="ARBA" id="ARBA00004651"/>
    </source>
</evidence>
<organism evidence="15 16">
    <name type="scientific">Agrilus planipennis</name>
    <name type="common">Emerald ash borer</name>
    <name type="synonym">Agrilus marcopoli</name>
    <dbReference type="NCBI Taxonomy" id="224129"/>
    <lineage>
        <taxon>Eukaryota</taxon>
        <taxon>Metazoa</taxon>
        <taxon>Ecdysozoa</taxon>
        <taxon>Arthropoda</taxon>
        <taxon>Hexapoda</taxon>
        <taxon>Insecta</taxon>
        <taxon>Pterygota</taxon>
        <taxon>Neoptera</taxon>
        <taxon>Endopterygota</taxon>
        <taxon>Coleoptera</taxon>
        <taxon>Polyphaga</taxon>
        <taxon>Elateriformia</taxon>
        <taxon>Buprestoidea</taxon>
        <taxon>Buprestidae</taxon>
        <taxon>Agrilinae</taxon>
        <taxon>Agrilus</taxon>
    </lineage>
</organism>
<evidence type="ECO:0000256" key="10">
    <source>
        <dbReference type="ARBA" id="ARBA00023224"/>
    </source>
</evidence>
<dbReference type="CTD" id="33690"/>
<feature type="signal peptide" evidence="13">
    <location>
        <begin position="1"/>
        <end position="16"/>
    </location>
</feature>
<dbReference type="GeneID" id="108744730"/>
<evidence type="ECO:0000256" key="9">
    <source>
        <dbReference type="ARBA" id="ARBA00023180"/>
    </source>
</evidence>
<evidence type="ECO:0000256" key="3">
    <source>
        <dbReference type="ARBA" id="ARBA00022475"/>
    </source>
</evidence>
<feature type="region of interest" description="Disordered" evidence="11">
    <location>
        <begin position="582"/>
        <end position="620"/>
    </location>
</feature>
<feature type="transmembrane region" description="Helical" evidence="12">
    <location>
        <begin position="290"/>
        <end position="310"/>
    </location>
</feature>
<feature type="domain" description="G-protein coupled receptors family 3 profile" evidence="14">
    <location>
        <begin position="255"/>
        <end position="506"/>
    </location>
</feature>
<evidence type="ECO:0000256" key="12">
    <source>
        <dbReference type="SAM" id="Phobius"/>
    </source>
</evidence>
<evidence type="ECO:0000256" key="8">
    <source>
        <dbReference type="ARBA" id="ARBA00023170"/>
    </source>
</evidence>
<keyword evidence="4 12" id="KW-0812">Transmembrane</keyword>
<evidence type="ECO:0000256" key="5">
    <source>
        <dbReference type="ARBA" id="ARBA00022989"/>
    </source>
</evidence>
<evidence type="ECO:0000313" key="16">
    <source>
        <dbReference type="RefSeq" id="XP_025830048.1"/>
    </source>
</evidence>
<feature type="transmembrane region" description="Helical" evidence="12">
    <location>
        <begin position="364"/>
        <end position="385"/>
    </location>
</feature>
<dbReference type="OrthoDB" id="5823771at2759"/>